<dbReference type="RefSeq" id="XP_006082387.1">
    <property type="nucleotide sequence ID" value="XM_006082325.3"/>
</dbReference>
<proteinExistence type="predicted"/>
<keyword evidence="3" id="KW-1185">Reference proteome</keyword>
<dbReference type="GeneID" id="102428422"/>
<dbReference type="STRING" id="59463.ENSMLUP00000021913"/>
<dbReference type="Proteomes" id="UP000001074">
    <property type="component" value="Unassembled WGS sequence"/>
</dbReference>
<dbReference type="InParanoid" id="G1QDY0"/>
<dbReference type="eggNOG" id="ENOG502T9EE">
    <property type="taxonomic scope" value="Eukaryota"/>
</dbReference>
<dbReference type="OrthoDB" id="9802133at2759"/>
<dbReference type="HOGENOM" id="CLU_933713_0_0_1"/>
<reference evidence="2" key="2">
    <citation type="submission" date="2025-08" db="UniProtKB">
        <authorList>
            <consortium name="Ensembl"/>
        </authorList>
    </citation>
    <scope>IDENTIFICATION</scope>
</reference>
<evidence type="ECO:0000256" key="1">
    <source>
        <dbReference type="SAM" id="MobiDB-lite"/>
    </source>
</evidence>
<evidence type="ECO:0000313" key="3">
    <source>
        <dbReference type="Proteomes" id="UP000001074"/>
    </source>
</evidence>
<dbReference type="KEGG" id="mlf:102428422"/>
<dbReference type="OMA" id="HCFIPPR"/>
<evidence type="ECO:0000313" key="2">
    <source>
        <dbReference type="Ensembl" id="ENSMLUP00000021913.1"/>
    </source>
</evidence>
<dbReference type="CTD" id="100130613"/>
<dbReference type="PANTHER" id="PTHR37343">
    <property type="entry name" value="PROLINE-RICH PROTEIN 32"/>
    <property type="match status" value="1"/>
</dbReference>
<dbReference type="Pfam" id="PF15488">
    <property type="entry name" value="DUF4645"/>
    <property type="match status" value="1"/>
</dbReference>
<reference evidence="2 3" key="1">
    <citation type="journal article" date="2011" name="Nature">
        <title>A high-resolution map of human evolutionary constraint using 29 mammals.</title>
        <authorList>
            <person name="Lindblad-Toh K."/>
            <person name="Garber M."/>
            <person name="Zuk O."/>
            <person name="Lin M.F."/>
            <person name="Parker B.J."/>
            <person name="Washietl S."/>
            <person name="Kheradpour P."/>
            <person name="Ernst J."/>
            <person name="Jordan G."/>
            <person name="Mauceli E."/>
            <person name="Ward L.D."/>
            <person name="Lowe C.B."/>
            <person name="Holloway A.K."/>
            <person name="Clamp M."/>
            <person name="Gnerre S."/>
            <person name="Alfoldi J."/>
            <person name="Beal K."/>
            <person name="Chang J."/>
            <person name="Clawson H."/>
            <person name="Cuff J."/>
            <person name="Di Palma F."/>
            <person name="Fitzgerald S."/>
            <person name="Flicek P."/>
            <person name="Guttman M."/>
            <person name="Hubisz M.J."/>
            <person name="Jaffe D.B."/>
            <person name="Jungreis I."/>
            <person name="Kent W.J."/>
            <person name="Kostka D."/>
            <person name="Lara M."/>
            <person name="Martins A.L."/>
            <person name="Massingham T."/>
            <person name="Moltke I."/>
            <person name="Raney B.J."/>
            <person name="Rasmussen M.D."/>
            <person name="Robinson J."/>
            <person name="Stark A."/>
            <person name="Vilella A.J."/>
            <person name="Wen J."/>
            <person name="Xie X."/>
            <person name="Zody M.C."/>
            <person name="Baldwin J."/>
            <person name="Bloom T."/>
            <person name="Chin C.W."/>
            <person name="Heiman D."/>
            <person name="Nicol R."/>
            <person name="Nusbaum C."/>
            <person name="Young S."/>
            <person name="Wilkinson J."/>
            <person name="Worley K.C."/>
            <person name="Kovar C.L."/>
            <person name="Muzny D.M."/>
            <person name="Gibbs R.A."/>
            <person name="Cree A."/>
            <person name="Dihn H.H."/>
            <person name="Fowler G."/>
            <person name="Jhangiani S."/>
            <person name="Joshi V."/>
            <person name="Lee S."/>
            <person name="Lewis L.R."/>
            <person name="Nazareth L.V."/>
            <person name="Okwuonu G."/>
            <person name="Santibanez J."/>
            <person name="Warren W.C."/>
            <person name="Mardis E.R."/>
            <person name="Weinstock G.M."/>
            <person name="Wilson R.K."/>
            <person name="Delehaunty K."/>
            <person name="Dooling D."/>
            <person name="Fronik C."/>
            <person name="Fulton L."/>
            <person name="Fulton B."/>
            <person name="Graves T."/>
            <person name="Minx P."/>
            <person name="Sodergren E."/>
            <person name="Birney E."/>
            <person name="Margulies E.H."/>
            <person name="Herrero J."/>
            <person name="Green E.D."/>
            <person name="Haussler D."/>
            <person name="Siepel A."/>
            <person name="Goldman N."/>
            <person name="Pollard K.S."/>
            <person name="Pedersen J.S."/>
            <person name="Lander E.S."/>
            <person name="Kellis M."/>
        </authorList>
    </citation>
    <scope>NUCLEOTIDE SEQUENCE [LARGE SCALE GENOMIC DNA]</scope>
</reference>
<protein>
    <submittedName>
        <fullName evidence="2">Proline rich 32</fullName>
    </submittedName>
</protein>
<dbReference type="PANTHER" id="PTHR37343:SF1">
    <property type="entry name" value="PROLINE-RICH PROTEIN 32"/>
    <property type="match status" value="1"/>
</dbReference>
<accession>G1QDY0</accession>
<reference evidence="2" key="3">
    <citation type="submission" date="2025-09" db="UniProtKB">
        <authorList>
            <consortium name="Ensembl"/>
        </authorList>
    </citation>
    <scope>IDENTIFICATION</scope>
</reference>
<dbReference type="GeneTree" id="ENSGT00390000012726"/>
<sequence>MACVKNVLEGHASSPIAMTADENVKPRPDPNKLLQCSSTMLKEEAEAWGKPRRPLRPPLYVPPELTRGQLEGPRERRGSCIPVDTSRALQCPYWPPPAAAKGSLATAEINSSVGLAGWGQMGQDSINVSQKFPGCSPSVMIEGTRVSNEGAEGGVNKAKFHSVLQQGQGFFPPRGPLIKDPPPIPTVGSGIKMEEPPVNVKMAGNEKMPQAAFPLGGPWNPMNNCPRPIIMPASITHVGWFTNGPCFIPSGSPSSYPFLNLPFPPPPMYRPPLLPYFGNFPSSELPPSPFLNRENK</sequence>
<dbReference type="Ensembl" id="ENSMLUT00000016471.2">
    <property type="protein sequence ID" value="ENSMLUP00000021913.1"/>
    <property type="gene ID" value="ENSMLUG00000016470.2"/>
</dbReference>
<organism evidence="2 3">
    <name type="scientific">Myotis lucifugus</name>
    <name type="common">Little brown bat</name>
    <dbReference type="NCBI Taxonomy" id="59463"/>
    <lineage>
        <taxon>Eukaryota</taxon>
        <taxon>Metazoa</taxon>
        <taxon>Chordata</taxon>
        <taxon>Craniata</taxon>
        <taxon>Vertebrata</taxon>
        <taxon>Euteleostomi</taxon>
        <taxon>Mammalia</taxon>
        <taxon>Eutheria</taxon>
        <taxon>Laurasiatheria</taxon>
        <taxon>Chiroptera</taxon>
        <taxon>Yangochiroptera</taxon>
        <taxon>Vespertilionidae</taxon>
        <taxon>Myotis</taxon>
    </lineage>
</organism>
<gene>
    <name evidence="2" type="primary">PRR32</name>
</gene>
<dbReference type="InterPro" id="IPR027891">
    <property type="entry name" value="DUF4645"/>
</dbReference>
<dbReference type="AlphaFoldDB" id="G1QDY0"/>
<feature type="region of interest" description="Disordered" evidence="1">
    <location>
        <begin position="44"/>
        <end position="78"/>
    </location>
</feature>
<name>G1QDY0_MYOLU</name>
<dbReference type="EMBL" id="AAPE02002350">
    <property type="status" value="NOT_ANNOTATED_CDS"/>
    <property type="molecule type" value="Genomic_DNA"/>
</dbReference>